<dbReference type="GO" id="GO:0043022">
    <property type="term" value="F:ribosome binding"/>
    <property type="evidence" value="ECO:0007669"/>
    <property type="project" value="TreeGrafter"/>
</dbReference>
<gene>
    <name evidence="3" type="ORF">SAMN05421841_0075</name>
</gene>
<feature type="region of interest" description="Disordered" evidence="1">
    <location>
        <begin position="100"/>
        <end position="130"/>
    </location>
</feature>
<dbReference type="GO" id="GO:0072344">
    <property type="term" value="P:rescue of stalled ribosome"/>
    <property type="evidence" value="ECO:0007669"/>
    <property type="project" value="TreeGrafter"/>
</dbReference>
<dbReference type="Pfam" id="PF00472">
    <property type="entry name" value="RF-1"/>
    <property type="match status" value="1"/>
</dbReference>
<dbReference type="PANTHER" id="PTHR47814:SF1">
    <property type="entry name" value="PEPTIDYL-TRNA HYDROLASE ARFB"/>
    <property type="match status" value="1"/>
</dbReference>
<dbReference type="STRING" id="356305.SAMN05421841_0075"/>
<organism evidence="3 4">
    <name type="scientific">Chryseobacterium wanjuense</name>
    <dbReference type="NCBI Taxonomy" id="356305"/>
    <lineage>
        <taxon>Bacteria</taxon>
        <taxon>Pseudomonadati</taxon>
        <taxon>Bacteroidota</taxon>
        <taxon>Flavobacteriia</taxon>
        <taxon>Flavobacteriales</taxon>
        <taxon>Weeksellaceae</taxon>
        <taxon>Chryseobacterium group</taxon>
        <taxon>Chryseobacterium</taxon>
    </lineage>
</organism>
<dbReference type="RefSeq" id="WP_089790014.1">
    <property type="nucleotide sequence ID" value="NZ_FOIU01000001.1"/>
</dbReference>
<feature type="compositionally biased region" description="Polar residues" evidence="1">
    <location>
        <begin position="10"/>
        <end position="21"/>
    </location>
</feature>
<dbReference type="Proteomes" id="UP000199469">
    <property type="component" value="Unassembled WGS sequence"/>
</dbReference>
<protein>
    <submittedName>
        <fullName evidence="3">Ribosome-associated protein</fullName>
    </submittedName>
</protein>
<feature type="compositionally biased region" description="Basic and acidic residues" evidence="1">
    <location>
        <begin position="111"/>
        <end position="124"/>
    </location>
</feature>
<feature type="domain" description="Prokaryotic-type class I peptide chain release factors" evidence="2">
    <location>
        <begin position="14"/>
        <end position="30"/>
    </location>
</feature>
<dbReference type="SUPFAM" id="SSF110916">
    <property type="entry name" value="Peptidyl-tRNA hydrolase domain-like"/>
    <property type="match status" value="1"/>
</dbReference>
<dbReference type="GO" id="GO:0003747">
    <property type="term" value="F:translation release factor activity"/>
    <property type="evidence" value="ECO:0007669"/>
    <property type="project" value="InterPro"/>
</dbReference>
<dbReference type="EMBL" id="FOIU01000001">
    <property type="protein sequence ID" value="SEV89533.1"/>
    <property type="molecule type" value="Genomic_DNA"/>
</dbReference>
<name>A0A1I0MMX1_9FLAO</name>
<dbReference type="NCBIfam" id="NF006718">
    <property type="entry name" value="PRK09256.1"/>
    <property type="match status" value="1"/>
</dbReference>
<dbReference type="InterPro" id="IPR000352">
    <property type="entry name" value="Pep_chain_release_fac_I"/>
</dbReference>
<reference evidence="4" key="1">
    <citation type="submission" date="2016-10" db="EMBL/GenBank/DDBJ databases">
        <authorList>
            <person name="Varghese N."/>
            <person name="Submissions S."/>
        </authorList>
    </citation>
    <scope>NUCLEOTIDE SEQUENCE [LARGE SCALE GENOMIC DNA]</scope>
    <source>
        <strain evidence="4">DSM 17724</strain>
    </source>
</reference>
<accession>A0A1I0MMX1</accession>
<dbReference type="GO" id="GO:0004045">
    <property type="term" value="F:peptidyl-tRNA hydrolase activity"/>
    <property type="evidence" value="ECO:0007669"/>
    <property type="project" value="TreeGrafter"/>
</dbReference>
<evidence type="ECO:0000313" key="3">
    <source>
        <dbReference type="EMBL" id="SEV89533.1"/>
    </source>
</evidence>
<evidence type="ECO:0000256" key="1">
    <source>
        <dbReference type="SAM" id="MobiDB-lite"/>
    </source>
</evidence>
<keyword evidence="4" id="KW-1185">Reference proteome</keyword>
<sequence length="130" mass="15083">MKDFSKELSFKTSRSSGAGGQNVNKVETAVTVLWNVGESEFFNEDQKLLIQNKLKNRINAEGFLFLTVSESRTQLMNKNKAIEKILEIVDKSLFIPKKRVATKPSKNQKQKRLDTKKKISEKKENRKFRY</sequence>
<evidence type="ECO:0000259" key="2">
    <source>
        <dbReference type="PROSITE" id="PS00745"/>
    </source>
</evidence>
<proteinExistence type="predicted"/>
<feature type="compositionally biased region" description="Basic residues" evidence="1">
    <location>
        <begin position="100"/>
        <end position="110"/>
    </location>
</feature>
<dbReference type="AlphaFoldDB" id="A0A1I0MMX1"/>
<dbReference type="Gene3D" id="3.30.160.20">
    <property type="match status" value="1"/>
</dbReference>
<evidence type="ECO:0000313" key="4">
    <source>
        <dbReference type="Proteomes" id="UP000199469"/>
    </source>
</evidence>
<dbReference type="PROSITE" id="PS00745">
    <property type="entry name" value="RF_PROK_I"/>
    <property type="match status" value="1"/>
</dbReference>
<dbReference type="OrthoDB" id="9815709at2"/>
<dbReference type="PANTHER" id="PTHR47814">
    <property type="entry name" value="PEPTIDYL-TRNA HYDROLASE ARFB"/>
    <property type="match status" value="1"/>
</dbReference>
<feature type="region of interest" description="Disordered" evidence="1">
    <location>
        <begin position="1"/>
        <end position="21"/>
    </location>
</feature>